<accession>A0A653ALH0</accession>
<sequence>MEIDNHFVQREHLCLTVSFDHDIIDGAPASRFMNQFIENIKSGKYIPN</sequence>
<evidence type="ECO:0000313" key="2">
    <source>
        <dbReference type="EMBL" id="VBB48616.1"/>
    </source>
</evidence>
<organism evidence="2">
    <name type="scientific">uncultured Paludibacter sp</name>
    <dbReference type="NCBI Taxonomy" id="497635"/>
    <lineage>
        <taxon>Bacteria</taxon>
        <taxon>Pseudomonadati</taxon>
        <taxon>Bacteroidota</taxon>
        <taxon>Bacteroidia</taxon>
        <taxon>Bacteroidales</taxon>
        <taxon>Paludibacteraceae</taxon>
        <taxon>Paludibacter</taxon>
        <taxon>environmental samples</taxon>
    </lineage>
</organism>
<gene>
    <name evidence="2" type="ORF">TRIP_D450071</name>
</gene>
<dbReference type="EMBL" id="UPXZ01000040">
    <property type="protein sequence ID" value="VBB48616.1"/>
    <property type="molecule type" value="Genomic_DNA"/>
</dbReference>
<protein>
    <recommendedName>
        <fullName evidence="1">2-oxoacid dehydrogenase acyltransferase catalytic domain-containing protein</fullName>
    </recommendedName>
</protein>
<dbReference type="Pfam" id="PF00198">
    <property type="entry name" value="2-oxoacid_dh"/>
    <property type="match status" value="1"/>
</dbReference>
<name>A0A653ALH0_9BACT</name>
<dbReference type="InterPro" id="IPR023213">
    <property type="entry name" value="CAT-like_dom_sf"/>
</dbReference>
<dbReference type="Gene3D" id="3.30.559.10">
    <property type="entry name" value="Chloramphenicol acetyltransferase-like domain"/>
    <property type="match status" value="1"/>
</dbReference>
<feature type="domain" description="2-oxoacid dehydrogenase acyltransferase catalytic" evidence="1">
    <location>
        <begin position="4"/>
        <end position="41"/>
    </location>
</feature>
<reference evidence="2" key="1">
    <citation type="submission" date="2018-07" db="EMBL/GenBank/DDBJ databases">
        <authorList>
            <consortium name="Genoscope - CEA"/>
            <person name="William W."/>
        </authorList>
    </citation>
    <scope>NUCLEOTIDE SEQUENCE</scope>
    <source>
        <strain evidence="2">IK1</strain>
    </source>
</reference>
<dbReference type="GO" id="GO:0016746">
    <property type="term" value="F:acyltransferase activity"/>
    <property type="evidence" value="ECO:0007669"/>
    <property type="project" value="InterPro"/>
</dbReference>
<dbReference type="AlphaFoldDB" id="A0A653ALH0"/>
<proteinExistence type="predicted"/>
<evidence type="ECO:0000259" key="1">
    <source>
        <dbReference type="Pfam" id="PF00198"/>
    </source>
</evidence>
<dbReference type="SUPFAM" id="SSF52777">
    <property type="entry name" value="CoA-dependent acyltransferases"/>
    <property type="match status" value="1"/>
</dbReference>
<dbReference type="InterPro" id="IPR001078">
    <property type="entry name" value="2-oxoacid_DH_actylTfrase"/>
</dbReference>